<name>A0A090MVM5_STRRB</name>
<evidence type="ECO:0000313" key="5">
    <source>
        <dbReference type="WormBase" id="SRAE_1000126400"/>
    </source>
</evidence>
<keyword evidence="1" id="KW-0812">Transmembrane</keyword>
<dbReference type="PROSITE" id="PS51257">
    <property type="entry name" value="PROKAR_LIPOPROTEIN"/>
    <property type="match status" value="1"/>
</dbReference>
<keyword evidence="1" id="KW-1133">Transmembrane helix</keyword>
<dbReference type="STRING" id="34506.A0A090MVM5"/>
<dbReference type="WBParaSite" id="SRAE_1000126400.1">
    <property type="protein sequence ID" value="SRAE_1000126400.1"/>
    <property type="gene ID" value="WBGene00257868"/>
</dbReference>
<dbReference type="GO" id="GO:0033617">
    <property type="term" value="P:mitochondrial respiratory chain complex IV assembly"/>
    <property type="evidence" value="ECO:0007669"/>
    <property type="project" value="TreeGrafter"/>
</dbReference>
<gene>
    <name evidence="2 4 5" type="ORF">SRAE_1000126400</name>
</gene>
<dbReference type="RefSeq" id="XP_024502200.1">
    <property type="nucleotide sequence ID" value="XM_024648198.1"/>
</dbReference>
<reference evidence="4" key="2">
    <citation type="submission" date="2020-12" db="UniProtKB">
        <authorList>
            <consortium name="WormBaseParasite"/>
        </authorList>
    </citation>
    <scope>IDENTIFICATION</scope>
</reference>
<dbReference type="EMBL" id="LN609528">
    <property type="protein sequence ID" value="CEF62998.1"/>
    <property type="molecule type" value="Genomic_DNA"/>
</dbReference>
<evidence type="ECO:0000313" key="4">
    <source>
        <dbReference type="WBParaSite" id="SRAE_1000126400.1"/>
    </source>
</evidence>
<organism evidence="2">
    <name type="scientific">Strongyloides ratti</name>
    <name type="common">Parasitic roundworm</name>
    <dbReference type="NCBI Taxonomy" id="34506"/>
    <lineage>
        <taxon>Eukaryota</taxon>
        <taxon>Metazoa</taxon>
        <taxon>Ecdysozoa</taxon>
        <taxon>Nematoda</taxon>
        <taxon>Chromadorea</taxon>
        <taxon>Rhabditida</taxon>
        <taxon>Tylenchina</taxon>
        <taxon>Panagrolaimomorpha</taxon>
        <taxon>Strongyloidoidea</taxon>
        <taxon>Strongyloididae</taxon>
        <taxon>Strongyloides</taxon>
    </lineage>
</organism>
<keyword evidence="3" id="KW-1185">Reference proteome</keyword>
<feature type="transmembrane region" description="Helical" evidence="1">
    <location>
        <begin position="7"/>
        <end position="27"/>
    </location>
</feature>
<dbReference type="GeneID" id="36375363"/>
<dbReference type="OMA" id="CQLIYTH"/>
<dbReference type="PANTHER" id="PTHR47148:SF1">
    <property type="entry name" value="CYTOCHROME C OXIDASE ASSEMBLY FACTOR 1 HOMOLOG"/>
    <property type="match status" value="1"/>
</dbReference>
<proteinExistence type="predicted"/>
<accession>A0A090MVM5</accession>
<keyword evidence="1" id="KW-0472">Membrane</keyword>
<dbReference type="Proteomes" id="UP000035682">
    <property type="component" value="Unplaced"/>
</dbReference>
<dbReference type="OrthoDB" id="64291at2759"/>
<dbReference type="GO" id="GO:0032981">
    <property type="term" value="P:mitochondrial respiratory chain complex I assembly"/>
    <property type="evidence" value="ECO:0007669"/>
    <property type="project" value="TreeGrafter"/>
</dbReference>
<evidence type="ECO:0000313" key="2">
    <source>
        <dbReference type="EMBL" id="CEF62998.1"/>
    </source>
</evidence>
<protein>
    <submittedName>
        <fullName evidence="2 4">Cytochrome oxidase assembly protein 1 family-containing protein</fullName>
    </submittedName>
</protein>
<dbReference type="PANTHER" id="PTHR47148">
    <property type="entry name" value="CYTOCHROME C OXIDASE ASSEMBLY FACTOR 1 HOMOLOG"/>
    <property type="match status" value="1"/>
</dbReference>
<dbReference type="AlphaFoldDB" id="A0A090MVM5"/>
<sequence length="148" mass="16611">MFKKIQISTLLQIAGGTLVVGGCLLWYSQKNVQTKVRNLPHYKESIDIISKHKKALSLLGSPVQLGNVDLYDRKNNFIGKDTSQLRIPISGTFNSGFINIHAQRFISTDEVNKEDVGTGLKAIGKDNFITKSIELEMEDQTILIYEKK</sequence>
<dbReference type="CTD" id="36375363"/>
<dbReference type="WormBase" id="SRAE_1000126400">
    <property type="protein sequence ID" value="SRP07407"/>
    <property type="gene ID" value="WBGene00257868"/>
</dbReference>
<dbReference type="GO" id="GO:0005743">
    <property type="term" value="C:mitochondrial inner membrane"/>
    <property type="evidence" value="ECO:0007669"/>
    <property type="project" value="TreeGrafter"/>
</dbReference>
<reference evidence="2 3" key="1">
    <citation type="submission" date="2014-09" db="EMBL/GenBank/DDBJ databases">
        <authorList>
            <person name="Martin A.A."/>
        </authorList>
    </citation>
    <scope>NUCLEOTIDE SEQUENCE</scope>
    <source>
        <strain evidence="3">ED321</strain>
        <strain evidence="2">ED321 Heterogonic</strain>
    </source>
</reference>
<evidence type="ECO:0000256" key="1">
    <source>
        <dbReference type="SAM" id="Phobius"/>
    </source>
</evidence>
<evidence type="ECO:0000313" key="3">
    <source>
        <dbReference type="Proteomes" id="UP000035682"/>
    </source>
</evidence>